<dbReference type="Gene3D" id="3.40.50.12780">
    <property type="entry name" value="N-terminal domain of ligase-like"/>
    <property type="match status" value="1"/>
</dbReference>
<dbReference type="PANTHER" id="PTHR45527">
    <property type="entry name" value="NONRIBOSOMAL PEPTIDE SYNTHETASE"/>
    <property type="match status" value="1"/>
</dbReference>
<dbReference type="RefSeq" id="WP_072901292.1">
    <property type="nucleotide sequence ID" value="NZ_FQXB01000003.1"/>
</dbReference>
<feature type="domain" description="Carrier" evidence="5">
    <location>
        <begin position="509"/>
        <end position="596"/>
    </location>
</feature>
<dbReference type="PROSITE" id="PS00012">
    <property type="entry name" value="PHOSPHOPANTETHEINE"/>
    <property type="match status" value="3"/>
</dbReference>
<feature type="compositionally biased region" description="Low complexity" evidence="3">
    <location>
        <begin position="771"/>
        <end position="784"/>
    </location>
</feature>
<evidence type="ECO:0000313" key="6">
    <source>
        <dbReference type="EMBL" id="SHH18340.1"/>
    </source>
</evidence>
<proteinExistence type="predicted"/>
<evidence type="ECO:0000256" key="1">
    <source>
        <dbReference type="ARBA" id="ARBA00022450"/>
    </source>
</evidence>
<keyword evidence="4" id="KW-0472">Membrane</keyword>
<organism evidence="6 7">
    <name type="scientific">Cognatiyoonia sediminum</name>
    <dbReference type="NCBI Taxonomy" id="1508389"/>
    <lineage>
        <taxon>Bacteria</taxon>
        <taxon>Pseudomonadati</taxon>
        <taxon>Pseudomonadota</taxon>
        <taxon>Alphaproteobacteria</taxon>
        <taxon>Rhodobacterales</taxon>
        <taxon>Paracoccaceae</taxon>
        <taxon>Cognatiyoonia</taxon>
    </lineage>
</organism>
<dbReference type="PROSITE" id="PS50075">
    <property type="entry name" value="CARRIER"/>
    <property type="match status" value="4"/>
</dbReference>
<feature type="transmembrane region" description="Helical" evidence="4">
    <location>
        <begin position="1005"/>
        <end position="1024"/>
    </location>
</feature>
<dbReference type="Gene3D" id="1.10.1200.10">
    <property type="entry name" value="ACP-like"/>
    <property type="match status" value="4"/>
</dbReference>
<accession>A0A1M5QX61</accession>
<feature type="region of interest" description="Disordered" evidence="3">
    <location>
        <begin position="757"/>
        <end position="784"/>
    </location>
</feature>
<dbReference type="Pfam" id="PF00501">
    <property type="entry name" value="AMP-binding"/>
    <property type="match status" value="1"/>
</dbReference>
<feature type="transmembrane region" description="Helical" evidence="4">
    <location>
        <begin position="839"/>
        <end position="857"/>
    </location>
</feature>
<protein>
    <submittedName>
        <fullName evidence="6">Acyl-CoA synthetase (AMP-forming)/AMP-acid ligase II</fullName>
    </submittedName>
</protein>
<dbReference type="STRING" id="1508389.SAMN05444003_2356"/>
<feature type="domain" description="Carrier" evidence="5">
    <location>
        <begin position="431"/>
        <end position="506"/>
    </location>
</feature>
<feature type="transmembrane region" description="Helical" evidence="4">
    <location>
        <begin position="903"/>
        <end position="926"/>
    </location>
</feature>
<keyword evidence="1" id="KW-0596">Phosphopantetheine</keyword>
<keyword evidence="2" id="KW-0597">Phosphoprotein</keyword>
<dbReference type="SUPFAM" id="SSF56801">
    <property type="entry name" value="Acetyl-CoA synthetase-like"/>
    <property type="match status" value="1"/>
</dbReference>
<dbReference type="PANTHER" id="PTHR45527:SF1">
    <property type="entry name" value="FATTY ACID SYNTHASE"/>
    <property type="match status" value="1"/>
</dbReference>
<dbReference type="InterPro" id="IPR009081">
    <property type="entry name" value="PP-bd_ACP"/>
</dbReference>
<dbReference type="GO" id="GO:0043041">
    <property type="term" value="P:amino acid activation for nonribosomal peptide biosynthetic process"/>
    <property type="evidence" value="ECO:0007669"/>
    <property type="project" value="TreeGrafter"/>
</dbReference>
<evidence type="ECO:0000256" key="3">
    <source>
        <dbReference type="SAM" id="MobiDB-lite"/>
    </source>
</evidence>
<dbReference type="GO" id="GO:0005737">
    <property type="term" value="C:cytoplasm"/>
    <property type="evidence" value="ECO:0007669"/>
    <property type="project" value="TreeGrafter"/>
</dbReference>
<dbReference type="PROSITE" id="PS00455">
    <property type="entry name" value="AMP_BINDING"/>
    <property type="match status" value="1"/>
</dbReference>
<dbReference type="InterPro" id="IPR006162">
    <property type="entry name" value="Ppantetheine_attach_site"/>
</dbReference>
<dbReference type="SMART" id="SM00823">
    <property type="entry name" value="PKS_PP"/>
    <property type="match status" value="4"/>
</dbReference>
<gene>
    <name evidence="6" type="ORF">SAMN05444003_2356</name>
</gene>
<dbReference type="InterPro" id="IPR020845">
    <property type="entry name" value="AMP-binding_CS"/>
</dbReference>
<name>A0A1M5QX61_9RHOB</name>
<feature type="transmembrane region" description="Helical" evidence="4">
    <location>
        <begin position="1109"/>
        <end position="1127"/>
    </location>
</feature>
<dbReference type="Gene3D" id="3.30.300.30">
    <property type="match status" value="1"/>
</dbReference>
<keyword evidence="4" id="KW-1133">Transmembrane helix</keyword>
<dbReference type="InterPro" id="IPR042099">
    <property type="entry name" value="ANL_N_sf"/>
</dbReference>
<evidence type="ECO:0000256" key="4">
    <source>
        <dbReference type="SAM" id="Phobius"/>
    </source>
</evidence>
<sequence length="1136" mass="122755">MADHSHPDYRTGLIEVVAYSAANSRAYLSAVFAAYRSGQVVLALPHGQERRTVPGTKILERKVFDDDDGWFSDKLILDTRDVPAQISLSSGTTGRPKAILLSHRALSDVVQRINVAMQVDDSIREYVGVPVTFSFGFGRCRAVAAAGGQSYLPQHGFDPNEIRRMLDEGEINAISAVPTLWRIVLANPDIIGDAGRRVKWIEIGSQYMSAEEKAAMKELFPQATIVQHYGLTEASRSTLLDISSSAHALLESVGTPTGDTEIEIKDDLIRVRGPHLAEGLVTGAGVKKIVDEDGWLTTSDRGELRDGHLFYLGRADELINSGGLKIDPTLFEQRLIADLHQTVELGVGRTTDPMRGEKVLIVYSGSEDLVADIEKAAKSVGGDFGLTGTGAVEIRRVAEIPKTATGKVQRGLLQDLEAIGDAQTLGGSADDTSADQRDRLIALWQEVLGVERVETDQSFYDLGGDSLSALTLIIRMETLGLAPDLARGIFDGRTIDDIAGKGQTAPASNQLTHEAAELQKIWAEVLGVDQVATDQSFYDLGGDSLSALTLIMRMEAAGLSTEIARGIFDGKSIDGILGKSETPDINNLQSSLESDTMERVPVSEGTAELRKLWSEVLGVDDIPLDKSFYDLGGDSLSALTVIMRMEALGLAPDVARSIFDGKTIQQIVGSTATEPNEDAGSSEEIERLKVIWSEVLGVETISIDQSFYDLGGDSLSALTLIMRMEAQGMSAEIARRIFDGKTIRDLVGGANVAPAPKPIERSPVATPKADATPLASPTAPTAPSLSLSDTMNAVHATRGLLVLWVIVVHWLPGVLGRLTPNAEEIYQSLIPFLRFGTPGFAMVFGVGIGALGITQYMRNKEQFKKSSQFNTRLIVAGVLVFAAFKFLSRWINGTIDPDMLPSILFYSAISYYAIAMLALPAIMRVVTVGPNRLLTIAATFVGCLIIHDMMQTWVAPLELSGFAELGKILLSAKYGFFRMTSFVMVGVALGWIMRQNHGQPGMARDFCVAGIVTISLGFAVLWQARPETMFDNFSLVEPWHLTIYSGVLMTLISGFCVLNREGSKGISKPFRLLNAFAIASGILALPMFVGHGIVIPFKNILAGLGAPEPIALSVALAAFLIPVGFGYSRLMRFLYR</sequence>
<evidence type="ECO:0000256" key="2">
    <source>
        <dbReference type="ARBA" id="ARBA00022553"/>
    </source>
</evidence>
<dbReference type="Proteomes" id="UP000184074">
    <property type="component" value="Unassembled WGS sequence"/>
</dbReference>
<feature type="domain" description="Carrier" evidence="5">
    <location>
        <begin position="600"/>
        <end position="675"/>
    </location>
</feature>
<feature type="domain" description="Carrier" evidence="5">
    <location>
        <begin position="679"/>
        <end position="754"/>
    </location>
</feature>
<keyword evidence="4" id="KW-0812">Transmembrane</keyword>
<feature type="transmembrane region" description="Helical" evidence="4">
    <location>
        <begin position="1039"/>
        <end position="1058"/>
    </location>
</feature>
<dbReference type="InterPro" id="IPR000873">
    <property type="entry name" value="AMP-dep_synth/lig_dom"/>
</dbReference>
<dbReference type="GO" id="GO:0044550">
    <property type="term" value="P:secondary metabolite biosynthetic process"/>
    <property type="evidence" value="ECO:0007669"/>
    <property type="project" value="TreeGrafter"/>
</dbReference>
<feature type="transmembrane region" description="Helical" evidence="4">
    <location>
        <begin position="974"/>
        <end position="993"/>
    </location>
</feature>
<evidence type="ECO:0000259" key="5">
    <source>
        <dbReference type="PROSITE" id="PS50075"/>
    </source>
</evidence>
<feature type="transmembrane region" description="Helical" evidence="4">
    <location>
        <begin position="1070"/>
        <end position="1089"/>
    </location>
</feature>
<dbReference type="EMBL" id="FQXB01000003">
    <property type="protein sequence ID" value="SHH18340.1"/>
    <property type="molecule type" value="Genomic_DNA"/>
</dbReference>
<dbReference type="CDD" id="cd04433">
    <property type="entry name" value="AFD_class_I"/>
    <property type="match status" value="1"/>
</dbReference>
<keyword evidence="6" id="KW-0436">Ligase</keyword>
<dbReference type="Pfam" id="PF00550">
    <property type="entry name" value="PP-binding"/>
    <property type="match status" value="4"/>
</dbReference>
<dbReference type="SUPFAM" id="SSF47336">
    <property type="entry name" value="ACP-like"/>
    <property type="match status" value="4"/>
</dbReference>
<dbReference type="InterPro" id="IPR045851">
    <property type="entry name" value="AMP-bd_C_sf"/>
</dbReference>
<evidence type="ECO:0000313" key="7">
    <source>
        <dbReference type="Proteomes" id="UP000184074"/>
    </source>
</evidence>
<keyword evidence="7" id="KW-1185">Reference proteome</keyword>
<feature type="transmembrane region" description="Helical" evidence="4">
    <location>
        <begin position="933"/>
        <end position="954"/>
    </location>
</feature>
<dbReference type="GO" id="GO:0031177">
    <property type="term" value="F:phosphopantetheine binding"/>
    <property type="evidence" value="ECO:0007669"/>
    <property type="project" value="InterPro"/>
</dbReference>
<dbReference type="InterPro" id="IPR020806">
    <property type="entry name" value="PKS_PP-bd"/>
</dbReference>
<dbReference type="InterPro" id="IPR036736">
    <property type="entry name" value="ACP-like_sf"/>
</dbReference>
<dbReference type="AlphaFoldDB" id="A0A1M5QX61"/>
<feature type="transmembrane region" description="Helical" evidence="4">
    <location>
        <begin position="869"/>
        <end position="891"/>
    </location>
</feature>
<reference evidence="6 7" key="1">
    <citation type="submission" date="2016-11" db="EMBL/GenBank/DDBJ databases">
        <authorList>
            <person name="Jaros S."/>
            <person name="Januszkiewicz K."/>
            <person name="Wedrychowicz H."/>
        </authorList>
    </citation>
    <scope>NUCLEOTIDE SEQUENCE [LARGE SCALE GENOMIC DNA]</scope>
    <source>
        <strain evidence="6 7">DSM 28715</strain>
    </source>
</reference>
<dbReference type="OrthoDB" id="9803968at2"/>
<dbReference type="GO" id="GO:0016874">
    <property type="term" value="F:ligase activity"/>
    <property type="evidence" value="ECO:0007669"/>
    <property type="project" value="UniProtKB-KW"/>
</dbReference>